<dbReference type="Proteomes" id="UP000599879">
    <property type="component" value="Unassembled WGS sequence"/>
</dbReference>
<proteinExistence type="predicted"/>
<feature type="transmembrane region" description="Helical" evidence="1">
    <location>
        <begin position="36"/>
        <end position="56"/>
    </location>
</feature>
<dbReference type="EMBL" id="JABWRE020000001">
    <property type="protein sequence ID" value="MBV4536743.1"/>
    <property type="molecule type" value="Genomic_DNA"/>
</dbReference>
<evidence type="ECO:0000313" key="3">
    <source>
        <dbReference type="EMBL" id="MBV4536743.1"/>
    </source>
</evidence>
<reference evidence="2" key="2">
    <citation type="submission" date="2020-07" db="EMBL/GenBank/DDBJ databases">
        <authorList>
            <person name="Lood C."/>
            <person name="Girard L."/>
        </authorList>
    </citation>
    <scope>NUCLEOTIDE SEQUENCE</scope>
    <source>
        <strain evidence="2">SWRI10</strain>
    </source>
</reference>
<keyword evidence="1" id="KW-0472">Membrane</keyword>
<dbReference type="SUPFAM" id="SSF52096">
    <property type="entry name" value="ClpP/crotonase"/>
    <property type="match status" value="1"/>
</dbReference>
<feature type="transmembrane region" description="Helical" evidence="1">
    <location>
        <begin position="104"/>
        <end position="128"/>
    </location>
</feature>
<keyword evidence="1" id="KW-0812">Transmembrane</keyword>
<name>A0A923JXP6_9PSED</name>
<feature type="transmembrane region" description="Helical" evidence="1">
    <location>
        <begin position="62"/>
        <end position="83"/>
    </location>
</feature>
<sequence length="521" mass="57179">MERSVDDPLPEPRRHYIVRHWRGELSLATSLWVNEMLLGVLSLPIFLLLYWLLVRYPLSPKALVAVLIPLLCITLAVAIWQAVGVRRSAKRHKAQGGKVYWVTLVRMLVLAVLLVSGRELLLGFYPALKSLAQMVSSPDSLPAHRISLLSEHEVEIAGALSPGSLSTFEQLLRANPQLTTVQLDSPGGLLGEARAIALRIKENGFTTYTNAECSSACTLLFLAGKQRLLGHQGRLGFHSPNLYGSDTAPQFMRAMYRQAFDEHGVSAAFSDKMLNTPPSAMWYPQSEQLLHERIVTAVVDPGRFSDGRLLRLKQPGQLDSFLQGNFVFRTLAQADPERYQAIKTEAAKALDEASSFAQFSGLTGRESSILVTQALDMAPAAPTLAFWHAQVALMQALQEHAPEQCKNYILGTLPAGFSYAEAVPATVLQQIQEAQRGVIEAAAQNPSDATASLLKANLDALFIQAQASMPAARELFVKPRQHADQPDALCRAHLLLYRLALALPDQQQAASAVAQLRAYPR</sequence>
<comment type="caution">
    <text evidence="2">The sequence shown here is derived from an EMBL/GenBank/DDBJ whole genome shotgun (WGS) entry which is preliminary data.</text>
</comment>
<dbReference type="InterPro" id="IPR029045">
    <property type="entry name" value="ClpP/crotonase-like_dom_sf"/>
</dbReference>
<dbReference type="Gene3D" id="3.90.226.10">
    <property type="entry name" value="2-enoyl-CoA Hydratase, Chain A, domain 1"/>
    <property type="match status" value="1"/>
</dbReference>
<keyword evidence="1" id="KW-1133">Transmembrane helix</keyword>
<gene>
    <name evidence="3" type="ORF">HU737_012185</name>
    <name evidence="2" type="ORF">HU737_22865</name>
</gene>
<dbReference type="AlphaFoldDB" id="A0A923JXP6"/>
<dbReference type="EMBL" id="JABWRE010000025">
    <property type="protein sequence ID" value="MBC3443544.1"/>
    <property type="molecule type" value="Genomic_DNA"/>
</dbReference>
<reference evidence="2" key="1">
    <citation type="journal article" date="2020" name="Microorganisms">
        <title>Reliable Identification of Environmental Pseudomonas Isolates Using the rpoD Gene.</title>
        <authorList>
            <consortium name="The Broad Institute Genome Sequencing Platform"/>
            <person name="Girard L."/>
            <person name="Lood C."/>
            <person name="Rokni-Zadeh H."/>
            <person name="van Noort V."/>
            <person name="Lavigne R."/>
            <person name="De Mot R."/>
        </authorList>
    </citation>
    <scope>NUCLEOTIDE SEQUENCE</scope>
    <source>
        <strain evidence="2">SWRI10</strain>
    </source>
</reference>
<reference evidence="3" key="3">
    <citation type="submission" date="2021-06" db="EMBL/GenBank/DDBJ databases">
        <title>Updating the genus Pseudomonas: Description of 43 new species and partition of the Pseudomonas putida group.</title>
        <authorList>
            <person name="Girard L."/>
            <person name="Lood C."/>
            <person name="Vandamme P."/>
            <person name="Rokni-Zadeh H."/>
            <person name="Van Noort V."/>
            <person name="Hofte M."/>
            <person name="Lavigne R."/>
            <person name="De Mot R."/>
        </authorList>
    </citation>
    <scope>NUCLEOTIDE SEQUENCE</scope>
    <source>
        <strain evidence="3">SWRI10</strain>
    </source>
</reference>
<organism evidence="2">
    <name type="scientific">Pseudomonas urmiensis</name>
    <dbReference type="NCBI Taxonomy" id="2745493"/>
    <lineage>
        <taxon>Bacteria</taxon>
        <taxon>Pseudomonadati</taxon>
        <taxon>Pseudomonadota</taxon>
        <taxon>Gammaproteobacteria</taxon>
        <taxon>Pseudomonadales</taxon>
        <taxon>Pseudomonadaceae</taxon>
        <taxon>Pseudomonas</taxon>
    </lineage>
</organism>
<accession>A0A923JXP6</accession>
<dbReference type="RefSeq" id="WP_186557215.1">
    <property type="nucleotide sequence ID" value="NZ_JABWRE020000001.1"/>
</dbReference>
<evidence type="ECO:0000313" key="2">
    <source>
        <dbReference type="EMBL" id="MBC3443544.1"/>
    </source>
</evidence>
<protein>
    <submittedName>
        <fullName evidence="2">Uncharacterized protein</fullName>
    </submittedName>
</protein>
<evidence type="ECO:0000256" key="1">
    <source>
        <dbReference type="SAM" id="Phobius"/>
    </source>
</evidence>